<name>A0A485AGV3_KLUCR</name>
<keyword evidence="1" id="KW-0472">Membrane</keyword>
<feature type="transmembrane region" description="Helical" evidence="1">
    <location>
        <begin position="6"/>
        <end position="23"/>
    </location>
</feature>
<dbReference type="RefSeq" id="WP_061285072.1">
    <property type="nucleotide sequence ID" value="NZ_BCTM01000049.1"/>
</dbReference>
<evidence type="ECO:0000256" key="1">
    <source>
        <dbReference type="SAM" id="Phobius"/>
    </source>
</evidence>
<sequence length="138" mass="15381">MKKTIYSMIFYVLLALILLRGIIDPQSLAVNFAVVWALFSCVICIAASVYGVVTCEMMAGKTVEITRKNAEDIKNVIIIFCREFSPLRRFGSLMLFAATFACLVGAGWIVTALLYVICVLIYTSVRSVVRQRIKAITQ</sequence>
<organism evidence="2 3">
    <name type="scientific">Kluyvera cryocrescens</name>
    <name type="common">Kluyvera citrophila</name>
    <dbReference type="NCBI Taxonomy" id="580"/>
    <lineage>
        <taxon>Bacteria</taxon>
        <taxon>Pseudomonadati</taxon>
        <taxon>Pseudomonadota</taxon>
        <taxon>Gammaproteobacteria</taxon>
        <taxon>Enterobacterales</taxon>
        <taxon>Enterobacteriaceae</taxon>
        <taxon>Kluyvera</taxon>
    </lineage>
</organism>
<evidence type="ECO:0000313" key="3">
    <source>
        <dbReference type="Proteomes" id="UP000401081"/>
    </source>
</evidence>
<evidence type="ECO:0008006" key="4">
    <source>
        <dbReference type="Google" id="ProtNLM"/>
    </source>
</evidence>
<proteinExistence type="predicted"/>
<accession>A0A485AGV3</accession>
<gene>
    <name evidence="2" type="ORF">NCTC12993_01524</name>
</gene>
<keyword evidence="1" id="KW-1133">Transmembrane helix</keyword>
<dbReference type="NCBIfam" id="NF038378">
    <property type="entry name" value="DNZ54_00345_fm"/>
    <property type="match status" value="1"/>
</dbReference>
<keyword evidence="1" id="KW-0812">Transmembrane</keyword>
<dbReference type="Proteomes" id="UP000401081">
    <property type="component" value="Unassembled WGS sequence"/>
</dbReference>
<dbReference type="EMBL" id="CAADJD010000014">
    <property type="protein sequence ID" value="VFS60085.1"/>
    <property type="molecule type" value="Genomic_DNA"/>
</dbReference>
<evidence type="ECO:0000313" key="2">
    <source>
        <dbReference type="EMBL" id="VFS60085.1"/>
    </source>
</evidence>
<feature type="transmembrane region" description="Helical" evidence="1">
    <location>
        <begin position="30"/>
        <end position="53"/>
    </location>
</feature>
<keyword evidence="3" id="KW-1185">Reference proteome</keyword>
<dbReference type="AlphaFoldDB" id="A0A485AGV3"/>
<dbReference type="InterPro" id="IPR047759">
    <property type="entry name" value="LysA-like"/>
</dbReference>
<protein>
    <recommendedName>
        <fullName evidence="4">Protein lysA</fullName>
    </recommendedName>
</protein>
<reference evidence="2 3" key="1">
    <citation type="submission" date="2019-03" db="EMBL/GenBank/DDBJ databases">
        <authorList>
            <consortium name="Pathogen Informatics"/>
        </authorList>
    </citation>
    <scope>NUCLEOTIDE SEQUENCE [LARGE SCALE GENOMIC DNA]</scope>
    <source>
        <strain evidence="2 3">NCTC12993</strain>
    </source>
</reference>
<feature type="transmembrane region" description="Helical" evidence="1">
    <location>
        <begin position="93"/>
        <end position="122"/>
    </location>
</feature>